<dbReference type="EMBL" id="JARIHO010000008">
    <property type="protein sequence ID" value="KAJ7357167.1"/>
    <property type="molecule type" value="Genomic_DNA"/>
</dbReference>
<comment type="caution">
    <text evidence="6">The sequence shown here is derived from an EMBL/GenBank/DDBJ whole genome shotgun (WGS) entry which is preliminary data.</text>
</comment>
<keyword evidence="1 4" id="KW-0732">Signal</keyword>
<dbReference type="GO" id="GO:0016829">
    <property type="term" value="F:lyase activity"/>
    <property type="evidence" value="ECO:0007669"/>
    <property type="project" value="UniProtKB-KW"/>
</dbReference>
<dbReference type="InterPro" id="IPR008929">
    <property type="entry name" value="Chondroitin_lyas"/>
</dbReference>
<feature type="compositionally biased region" description="Acidic residues" evidence="3">
    <location>
        <begin position="130"/>
        <end position="139"/>
    </location>
</feature>
<gene>
    <name evidence="6" type="ORF">DFH08DRAFT_771662</name>
</gene>
<dbReference type="Pfam" id="PF05426">
    <property type="entry name" value="Alginate_lyase"/>
    <property type="match status" value="1"/>
</dbReference>
<feature type="chain" id="PRO_5042132407" evidence="4">
    <location>
        <begin position="21"/>
        <end position="635"/>
    </location>
</feature>
<evidence type="ECO:0000256" key="2">
    <source>
        <dbReference type="ARBA" id="ARBA00023239"/>
    </source>
</evidence>
<reference evidence="6" key="1">
    <citation type="submission" date="2023-03" db="EMBL/GenBank/DDBJ databases">
        <title>Massive genome expansion in bonnet fungi (Mycena s.s.) driven by repeated elements and novel gene families across ecological guilds.</title>
        <authorList>
            <consortium name="Lawrence Berkeley National Laboratory"/>
            <person name="Harder C.B."/>
            <person name="Miyauchi S."/>
            <person name="Viragh M."/>
            <person name="Kuo A."/>
            <person name="Thoen E."/>
            <person name="Andreopoulos B."/>
            <person name="Lu D."/>
            <person name="Skrede I."/>
            <person name="Drula E."/>
            <person name="Henrissat B."/>
            <person name="Morin E."/>
            <person name="Kohler A."/>
            <person name="Barry K."/>
            <person name="LaButti K."/>
            <person name="Morin E."/>
            <person name="Salamov A."/>
            <person name="Lipzen A."/>
            <person name="Mereny Z."/>
            <person name="Hegedus B."/>
            <person name="Baldrian P."/>
            <person name="Stursova M."/>
            <person name="Weitz H."/>
            <person name="Taylor A."/>
            <person name="Grigoriev I.V."/>
            <person name="Nagy L.G."/>
            <person name="Martin F."/>
            <person name="Kauserud H."/>
        </authorList>
    </citation>
    <scope>NUCLEOTIDE SEQUENCE</scope>
    <source>
        <strain evidence="6">CBHHK002</strain>
    </source>
</reference>
<proteinExistence type="predicted"/>
<evidence type="ECO:0000313" key="6">
    <source>
        <dbReference type="EMBL" id="KAJ7357167.1"/>
    </source>
</evidence>
<accession>A0AAD7EXZ0</accession>
<sequence length="635" mass="68803">MPFSPHVLFTLLALAGPIVADPVDWVSVAYACNKSRPHTDSTENARDKIIQRANSTAKNGPWSVMNTTIVPPSKDLRDYLSWGPYHWPDCNWCKSGNANKSGGKVHLVHNGTDNTSSSSSTPNDGGANDGNDDDNYQDESVDKTSEFPVVYHRMSRKRRTIGDTAVPSLVAVPGPQAPLGGVPPSVSAPVSSLHLTASPTSTANAVADTSAHPQAAAKTTAKAKASSCTPSPTKSMAPAATWTTCPYVVKDGQVNPDVRTLHGPAAINDASQSIHLNAIAYTQTAAAVYCKNIASFIQAFFLDSSTGMHPNMNFGQVIRGPESGQEGTFTGILDLRGIIKIVNAILILQALDKSRQYWTTDIDQAMGNWTTKYVDWLTTSDLGKSTASKANNHCTFYFLQRAVLKFLLRDRIGARKDLDCYLKNAFLEQIAANGEQPLEAVRTRPFHYRCFNLEAMIASPALQRFHGANCVPQTAAKLGDELGANYWMARTNHGANIQNAVDYAMSQASKVKGKEDITELAPHVAAAAAAYGDSPEKKYATFLKNNVPGYQMQSFWFYDQPDAFPNAAAAQKPRRDESNASLATVPVDWCLCDEFPGACETVDGKQVVVLDNGIYATCDDLRELYGVERNVPVVE</sequence>
<dbReference type="AlphaFoldDB" id="A0AAD7EXZ0"/>
<organism evidence="6 7">
    <name type="scientific">Mycena albidolilacea</name>
    <dbReference type="NCBI Taxonomy" id="1033008"/>
    <lineage>
        <taxon>Eukaryota</taxon>
        <taxon>Fungi</taxon>
        <taxon>Dikarya</taxon>
        <taxon>Basidiomycota</taxon>
        <taxon>Agaricomycotina</taxon>
        <taxon>Agaricomycetes</taxon>
        <taxon>Agaricomycetidae</taxon>
        <taxon>Agaricales</taxon>
        <taxon>Marasmiineae</taxon>
        <taxon>Mycenaceae</taxon>
        <taxon>Mycena</taxon>
    </lineage>
</organism>
<dbReference type="SUPFAM" id="SSF48230">
    <property type="entry name" value="Chondroitin AC/alginate lyase"/>
    <property type="match status" value="1"/>
</dbReference>
<name>A0AAD7EXZ0_9AGAR</name>
<keyword evidence="7" id="KW-1185">Reference proteome</keyword>
<feature type="compositionally biased region" description="Low complexity" evidence="3">
    <location>
        <begin position="110"/>
        <end position="126"/>
    </location>
</feature>
<dbReference type="GO" id="GO:0042597">
    <property type="term" value="C:periplasmic space"/>
    <property type="evidence" value="ECO:0007669"/>
    <property type="project" value="InterPro"/>
</dbReference>
<feature type="signal peptide" evidence="4">
    <location>
        <begin position="1"/>
        <end position="20"/>
    </location>
</feature>
<dbReference type="InterPro" id="IPR008397">
    <property type="entry name" value="Alginate_lyase_dom"/>
</dbReference>
<protein>
    <submittedName>
        <fullName evidence="6">Alginate lyase-domain-containing protein</fullName>
    </submittedName>
</protein>
<feature type="region of interest" description="Disordered" evidence="3">
    <location>
        <begin position="104"/>
        <end position="145"/>
    </location>
</feature>
<evidence type="ECO:0000259" key="5">
    <source>
        <dbReference type="Pfam" id="PF05426"/>
    </source>
</evidence>
<evidence type="ECO:0000313" key="7">
    <source>
        <dbReference type="Proteomes" id="UP001218218"/>
    </source>
</evidence>
<evidence type="ECO:0000256" key="1">
    <source>
        <dbReference type="ARBA" id="ARBA00022729"/>
    </source>
</evidence>
<evidence type="ECO:0000256" key="4">
    <source>
        <dbReference type="SAM" id="SignalP"/>
    </source>
</evidence>
<evidence type="ECO:0000256" key="3">
    <source>
        <dbReference type="SAM" id="MobiDB-lite"/>
    </source>
</evidence>
<keyword evidence="2 6" id="KW-0456">Lyase</keyword>
<dbReference type="Gene3D" id="1.50.10.100">
    <property type="entry name" value="Chondroitin AC/alginate lyase"/>
    <property type="match status" value="2"/>
</dbReference>
<dbReference type="Proteomes" id="UP001218218">
    <property type="component" value="Unassembled WGS sequence"/>
</dbReference>
<feature type="domain" description="Alginate lyase" evidence="5">
    <location>
        <begin position="221"/>
        <end position="508"/>
    </location>
</feature>